<dbReference type="PANTHER" id="PTHR13767:SF2">
    <property type="entry name" value="PSEUDOURIDYLATE SYNTHASE TRUB1"/>
    <property type="match status" value="1"/>
</dbReference>
<dbReference type="InterPro" id="IPR002501">
    <property type="entry name" value="PsdUridine_synth_N"/>
</dbReference>
<dbReference type="GeneID" id="70232248"/>
<dbReference type="Pfam" id="PF01509">
    <property type="entry name" value="TruB_N"/>
    <property type="match status" value="1"/>
</dbReference>
<keyword evidence="8" id="KW-1185">Reference proteome</keyword>
<dbReference type="SUPFAM" id="SSF55120">
    <property type="entry name" value="Pseudouridine synthase"/>
    <property type="match status" value="1"/>
</dbReference>
<gene>
    <name evidence="7" type="ORF">OGAPHI_000280</name>
</gene>
<dbReference type="InterPro" id="IPR020103">
    <property type="entry name" value="PsdUridine_synth_cat_dom_sf"/>
</dbReference>
<evidence type="ECO:0000259" key="6">
    <source>
        <dbReference type="Pfam" id="PF01509"/>
    </source>
</evidence>
<dbReference type="GO" id="GO:0005634">
    <property type="term" value="C:nucleus"/>
    <property type="evidence" value="ECO:0007669"/>
    <property type="project" value="TreeGrafter"/>
</dbReference>
<dbReference type="Gene3D" id="3.30.2350.10">
    <property type="entry name" value="Pseudouridine synthase"/>
    <property type="match status" value="1"/>
</dbReference>
<evidence type="ECO:0000256" key="4">
    <source>
        <dbReference type="ARBA" id="ARBA00022694"/>
    </source>
</evidence>
<name>A0A9P8PHW8_9ASCO</name>
<sequence length="363" mass="40354">MDGVFAINKPSGVTSANFLTRVNKIFNESENFKPALDEIRNDLERNKPKGYKRRLRQLKVKMGHGGTLDPLAQGVLIVGVGAGTKKLGDYLNGSVKVYEAEALFGGSTTTGDSEGQLLSISGTDHITKELLAQTAQRFVGHLQQTPPIFSALKMEGMPLYEYARRGLPLPRKIEPREVQVYELQVADDSLSTDHGYEFLKSEIDEDGTALVDKLSGNPTLNDHHVTFSNEYMEKCKADSSLSSEPEPVHEIKEVPENFKAPLLHFTSKVSSGTYIRSLISDIGRAVGSSSYMVKLVRHKQAEWDLKKNVFEIEDFENNDAKVWGTVLMKVFEKGGSVNVREEFDALTKSSEQVPDTKRAKLEN</sequence>
<dbReference type="EC" id="5.4.99.25" evidence="3"/>
<evidence type="ECO:0000256" key="5">
    <source>
        <dbReference type="ARBA" id="ARBA00023235"/>
    </source>
</evidence>
<reference evidence="7" key="2">
    <citation type="submission" date="2021-01" db="EMBL/GenBank/DDBJ databases">
        <authorList>
            <person name="Schikora-Tamarit M.A."/>
        </authorList>
    </citation>
    <scope>NUCLEOTIDE SEQUENCE</scope>
    <source>
        <strain evidence="7">CBS6075</strain>
    </source>
</reference>
<dbReference type="EMBL" id="JAEUBE010000055">
    <property type="protein sequence ID" value="KAH3671577.1"/>
    <property type="molecule type" value="Genomic_DNA"/>
</dbReference>
<evidence type="ECO:0000256" key="3">
    <source>
        <dbReference type="ARBA" id="ARBA00012787"/>
    </source>
</evidence>
<reference evidence="7" key="1">
    <citation type="journal article" date="2021" name="Open Biol.">
        <title>Shared evolutionary footprints suggest mitochondrial oxidative damage underlies multiple complex I losses in fungi.</title>
        <authorList>
            <person name="Schikora-Tamarit M.A."/>
            <person name="Marcet-Houben M."/>
            <person name="Nosek J."/>
            <person name="Gabaldon T."/>
        </authorList>
    </citation>
    <scope>NUCLEOTIDE SEQUENCE</scope>
    <source>
        <strain evidence="7">CBS6075</strain>
    </source>
</reference>
<comment type="caution">
    <text evidence="7">The sequence shown here is derived from an EMBL/GenBank/DDBJ whole genome shotgun (WGS) entry which is preliminary data.</text>
</comment>
<comment type="catalytic activity">
    <reaction evidence="1">
        <text>a uridine in mRNA = a pseudouridine in mRNA</text>
        <dbReference type="Rhea" id="RHEA:56644"/>
        <dbReference type="Rhea" id="RHEA-COMP:14658"/>
        <dbReference type="Rhea" id="RHEA-COMP:14659"/>
        <dbReference type="ChEBI" id="CHEBI:65314"/>
        <dbReference type="ChEBI" id="CHEBI:65315"/>
    </reaction>
</comment>
<organism evidence="7 8">
    <name type="scientific">Ogataea philodendri</name>
    <dbReference type="NCBI Taxonomy" id="1378263"/>
    <lineage>
        <taxon>Eukaryota</taxon>
        <taxon>Fungi</taxon>
        <taxon>Dikarya</taxon>
        <taxon>Ascomycota</taxon>
        <taxon>Saccharomycotina</taxon>
        <taxon>Pichiomycetes</taxon>
        <taxon>Pichiales</taxon>
        <taxon>Pichiaceae</taxon>
        <taxon>Ogataea</taxon>
    </lineage>
</organism>
<evidence type="ECO:0000313" key="8">
    <source>
        <dbReference type="Proteomes" id="UP000769157"/>
    </source>
</evidence>
<dbReference type="GO" id="GO:0160148">
    <property type="term" value="F:tRNA pseudouridine(55) synthase activity"/>
    <property type="evidence" value="ECO:0007669"/>
    <property type="project" value="UniProtKB-EC"/>
</dbReference>
<dbReference type="HAMAP" id="MF_01080">
    <property type="entry name" value="TruB_bact"/>
    <property type="match status" value="1"/>
</dbReference>
<dbReference type="GO" id="GO:0006400">
    <property type="term" value="P:tRNA modification"/>
    <property type="evidence" value="ECO:0007669"/>
    <property type="project" value="TreeGrafter"/>
</dbReference>
<keyword evidence="4" id="KW-0819">tRNA processing</keyword>
<dbReference type="InterPro" id="IPR014780">
    <property type="entry name" value="tRNA_psdUridine_synth_TruB"/>
</dbReference>
<comment type="similarity">
    <text evidence="2">Belongs to the pseudouridine synthase TruB family.</text>
</comment>
<feature type="domain" description="Pseudouridine synthase II N-terminal" evidence="6">
    <location>
        <begin position="57"/>
        <end position="187"/>
    </location>
</feature>
<protein>
    <recommendedName>
        <fullName evidence="3">tRNA pseudouridine(55) synthase</fullName>
        <ecNumber evidence="3">5.4.99.25</ecNumber>
    </recommendedName>
</protein>
<dbReference type="Proteomes" id="UP000769157">
    <property type="component" value="Unassembled WGS sequence"/>
</dbReference>
<evidence type="ECO:0000256" key="1">
    <source>
        <dbReference type="ARBA" id="ARBA00001166"/>
    </source>
</evidence>
<dbReference type="OrthoDB" id="9995526at2759"/>
<dbReference type="GO" id="GO:0003723">
    <property type="term" value="F:RNA binding"/>
    <property type="evidence" value="ECO:0007669"/>
    <property type="project" value="InterPro"/>
</dbReference>
<evidence type="ECO:0000313" key="7">
    <source>
        <dbReference type="EMBL" id="KAH3671577.1"/>
    </source>
</evidence>
<dbReference type="PANTHER" id="PTHR13767">
    <property type="entry name" value="TRNA-PSEUDOURIDINE SYNTHASE"/>
    <property type="match status" value="1"/>
</dbReference>
<proteinExistence type="inferred from homology"/>
<dbReference type="RefSeq" id="XP_046064753.1">
    <property type="nucleotide sequence ID" value="XM_046203729.1"/>
</dbReference>
<dbReference type="GO" id="GO:1990481">
    <property type="term" value="P:mRNA pseudouridine synthesis"/>
    <property type="evidence" value="ECO:0007669"/>
    <property type="project" value="TreeGrafter"/>
</dbReference>
<evidence type="ECO:0000256" key="2">
    <source>
        <dbReference type="ARBA" id="ARBA00008999"/>
    </source>
</evidence>
<accession>A0A9P8PHW8</accession>
<keyword evidence="5" id="KW-0413">Isomerase</keyword>
<dbReference type="AlphaFoldDB" id="A0A9P8PHW8"/>